<comment type="caution">
    <text evidence="2">The sequence shown here is derived from an EMBL/GenBank/DDBJ whole genome shotgun (WGS) entry which is preliminary data.</text>
</comment>
<dbReference type="EMBL" id="JAGDFL010000093">
    <property type="protein sequence ID" value="KAG7398029.1"/>
    <property type="molecule type" value="Genomic_DNA"/>
</dbReference>
<name>A0A8T1X279_9STRA</name>
<keyword evidence="1" id="KW-1133">Transmembrane helix</keyword>
<feature type="transmembrane region" description="Helical" evidence="1">
    <location>
        <begin position="176"/>
        <end position="196"/>
    </location>
</feature>
<proteinExistence type="predicted"/>
<dbReference type="AlphaFoldDB" id="A0A8T1X279"/>
<protein>
    <submittedName>
        <fullName evidence="2">Uncharacterized protein</fullName>
    </submittedName>
</protein>
<dbReference type="Proteomes" id="UP000693981">
    <property type="component" value="Unassembled WGS sequence"/>
</dbReference>
<keyword evidence="1" id="KW-0812">Transmembrane</keyword>
<evidence type="ECO:0000313" key="3">
    <source>
        <dbReference type="Proteomes" id="UP000693981"/>
    </source>
</evidence>
<gene>
    <name evidence="2" type="ORF">PHYBOEH_011861</name>
</gene>
<sequence length="335" mass="37028">MAPFSRVFNGLKAYPYTWFFCRVLDKEEGFEIELFNMMSEEAWTSVVTPKTLELYDDSQTRIPIDTAEMFLKAGITALSKGQPAENAIVDITESVDEVRALKLSLRFTAGGCCWCPDLHFILHPMDAERKEKIELRAVIAATEAKVDKMAFSPRSGQRRGVASPAHSQFCCSSERYVCGILLAAATVLAIVIAILVKKTNFYKPTAFASMKPLGVVRAHDNGIIWKSNQGIDDKIFSSSYAGLTVNRNGLAHVSIGIRHSNCRSNIAFKVYASGKEVARVFDYTCGLFSQGITTMYVQTIPVKVNDKLSVKYVGGGKLYAKDSFMDVLLLPPSTQ</sequence>
<keyword evidence="1" id="KW-0472">Membrane</keyword>
<dbReference type="OrthoDB" id="94833at2759"/>
<evidence type="ECO:0000313" key="2">
    <source>
        <dbReference type="EMBL" id="KAG7398029.1"/>
    </source>
</evidence>
<accession>A0A8T1X279</accession>
<organism evidence="2 3">
    <name type="scientific">Phytophthora boehmeriae</name>
    <dbReference type="NCBI Taxonomy" id="109152"/>
    <lineage>
        <taxon>Eukaryota</taxon>
        <taxon>Sar</taxon>
        <taxon>Stramenopiles</taxon>
        <taxon>Oomycota</taxon>
        <taxon>Peronosporomycetes</taxon>
        <taxon>Peronosporales</taxon>
        <taxon>Peronosporaceae</taxon>
        <taxon>Phytophthora</taxon>
    </lineage>
</organism>
<evidence type="ECO:0000256" key="1">
    <source>
        <dbReference type="SAM" id="Phobius"/>
    </source>
</evidence>
<keyword evidence="3" id="KW-1185">Reference proteome</keyword>
<reference evidence="2" key="1">
    <citation type="submission" date="2021-02" db="EMBL/GenBank/DDBJ databases">
        <authorList>
            <person name="Palmer J.M."/>
        </authorList>
    </citation>
    <scope>NUCLEOTIDE SEQUENCE</scope>
    <source>
        <strain evidence="2">SCRP23</strain>
    </source>
</reference>